<feature type="transmembrane region" description="Helical" evidence="1">
    <location>
        <begin position="234"/>
        <end position="251"/>
    </location>
</feature>
<dbReference type="Pfam" id="PF13340">
    <property type="entry name" value="DUF4096"/>
    <property type="match status" value="1"/>
</dbReference>
<keyword evidence="1" id="KW-0472">Membrane</keyword>
<evidence type="ECO:0000256" key="1">
    <source>
        <dbReference type="SAM" id="Phobius"/>
    </source>
</evidence>
<reference evidence="4 5" key="1">
    <citation type="submission" date="2023-12" db="EMBL/GenBank/DDBJ databases">
        <title>Description of Novel Strain Fulvimarina sp. 2208YS6-2-32 isolated from Uroteuthis (Photololigo) edulis.</title>
        <authorList>
            <person name="Park J.-S."/>
        </authorList>
    </citation>
    <scope>NUCLEOTIDE SEQUENCE [LARGE SCALE GENOMIC DNA]</scope>
    <source>
        <strain evidence="4 5">2208YS6-2-32</strain>
    </source>
</reference>
<dbReference type="Pfam" id="PF01609">
    <property type="entry name" value="DDE_Tnp_1"/>
    <property type="match status" value="1"/>
</dbReference>
<keyword evidence="5" id="KW-1185">Reference proteome</keyword>
<keyword evidence="1" id="KW-0812">Transmembrane</keyword>
<evidence type="ECO:0000259" key="3">
    <source>
        <dbReference type="Pfam" id="PF13340"/>
    </source>
</evidence>
<dbReference type="PANTHER" id="PTHR30007:SF1">
    <property type="entry name" value="BLR1914 PROTEIN"/>
    <property type="match status" value="1"/>
</dbReference>
<dbReference type="NCBIfam" id="NF033580">
    <property type="entry name" value="transpos_IS5_3"/>
    <property type="match status" value="1"/>
</dbReference>
<evidence type="ECO:0000259" key="2">
    <source>
        <dbReference type="Pfam" id="PF01609"/>
    </source>
</evidence>
<feature type="domain" description="Insertion element IS402-like" evidence="3">
    <location>
        <begin position="6"/>
        <end position="79"/>
    </location>
</feature>
<dbReference type="EMBL" id="JAXLPB010000010">
    <property type="protein sequence ID" value="MDY8111069.1"/>
    <property type="molecule type" value="Genomic_DNA"/>
</dbReference>
<dbReference type="InterPro" id="IPR002559">
    <property type="entry name" value="Transposase_11"/>
</dbReference>
<gene>
    <name evidence="4" type="ORF">U0C82_18230</name>
</gene>
<feature type="domain" description="Transposase IS4-like" evidence="2">
    <location>
        <begin position="91"/>
        <end position="248"/>
    </location>
</feature>
<dbReference type="PANTHER" id="PTHR30007">
    <property type="entry name" value="PHP DOMAIN PROTEIN"/>
    <property type="match status" value="1"/>
</dbReference>
<protein>
    <submittedName>
        <fullName evidence="4">IS5 family transposase</fullName>
    </submittedName>
</protein>
<name>A0ABU5I856_9HYPH</name>
<proteinExistence type="predicted"/>
<keyword evidence="1" id="KW-1133">Transmembrane helix</keyword>
<dbReference type="InterPro" id="IPR025161">
    <property type="entry name" value="IS402-like_dom"/>
</dbReference>
<dbReference type="Proteomes" id="UP001294412">
    <property type="component" value="Unassembled WGS sequence"/>
</dbReference>
<evidence type="ECO:0000313" key="4">
    <source>
        <dbReference type="EMBL" id="MDY8111069.1"/>
    </source>
</evidence>
<comment type="caution">
    <text evidence="4">The sequence shown here is derived from an EMBL/GenBank/DDBJ whole genome shotgun (WGS) entry which is preliminary data.</text>
</comment>
<evidence type="ECO:0000313" key="5">
    <source>
        <dbReference type="Proteomes" id="UP001294412"/>
    </source>
</evidence>
<sequence length="252" mass="28070">MSRRTLTDRQWARIEGLLPGKQSDPGRSGVDNRLFVDAILWMACNAARWRDLPPQFGKWTGVHARFRRWSLAGVWQRLFESLAEDPDFEYVLVDSTISKVHADASGAKKGAQAAAIGRSRGGLTTKLHAAVDAIGLPLRIHPTPGHHGDCPQAKGLLEGMSGVGHVIADAAYDSNALRAFIVGDLDATAQIKANPTRRRTPAIDWALYKERHQVECIFNRLKRFRRIALRCEKTLPAFMGFVHLACAMIWLR</sequence>
<accession>A0ABU5I856</accession>
<dbReference type="RefSeq" id="WP_322189223.1">
    <property type="nucleotide sequence ID" value="NZ_JAXLPB010000010.1"/>
</dbReference>
<organism evidence="4 5">
    <name type="scientific">Fulvimarina uroteuthidis</name>
    <dbReference type="NCBI Taxonomy" id="3098149"/>
    <lineage>
        <taxon>Bacteria</taxon>
        <taxon>Pseudomonadati</taxon>
        <taxon>Pseudomonadota</taxon>
        <taxon>Alphaproteobacteria</taxon>
        <taxon>Hyphomicrobiales</taxon>
        <taxon>Aurantimonadaceae</taxon>
        <taxon>Fulvimarina</taxon>
    </lineage>
</organism>